<keyword evidence="11" id="KW-1185">Reference proteome</keyword>
<dbReference type="Gene3D" id="3.30.70.330">
    <property type="match status" value="1"/>
</dbReference>
<keyword evidence="5" id="KW-0810">Translation regulation</keyword>
<proteinExistence type="predicted"/>
<dbReference type="GO" id="GO:0008494">
    <property type="term" value="F:translation activator activity"/>
    <property type="evidence" value="ECO:0007669"/>
    <property type="project" value="TreeGrafter"/>
</dbReference>
<evidence type="ECO:0000256" key="6">
    <source>
        <dbReference type="ARBA" id="ARBA00022871"/>
    </source>
</evidence>
<organism evidence="10 11">
    <name type="scientific">Mytilus edulis</name>
    <name type="common">Blue mussel</name>
    <dbReference type="NCBI Taxonomy" id="6550"/>
    <lineage>
        <taxon>Eukaryota</taxon>
        <taxon>Metazoa</taxon>
        <taxon>Spiralia</taxon>
        <taxon>Lophotrochozoa</taxon>
        <taxon>Mollusca</taxon>
        <taxon>Bivalvia</taxon>
        <taxon>Autobranchia</taxon>
        <taxon>Pteriomorphia</taxon>
        <taxon>Mytilida</taxon>
        <taxon>Mytiloidea</taxon>
        <taxon>Mytilidae</taxon>
        <taxon>Mytilinae</taxon>
        <taxon>Mytilus</taxon>
    </lineage>
</organism>
<dbReference type="SUPFAM" id="SSF54928">
    <property type="entry name" value="RNA-binding domain, RBD"/>
    <property type="match status" value="1"/>
</dbReference>
<dbReference type="Pfam" id="PF00076">
    <property type="entry name" value="RRM_1"/>
    <property type="match status" value="1"/>
</dbReference>
<dbReference type="FunFam" id="3.30.70.330:FF:000167">
    <property type="entry name" value="protein boule-like isoform X1"/>
    <property type="match status" value="1"/>
</dbReference>
<evidence type="ECO:0000256" key="8">
    <source>
        <dbReference type="PROSITE-ProRule" id="PRU00176"/>
    </source>
</evidence>
<gene>
    <name evidence="10" type="ORF">MEDL_43333</name>
</gene>
<dbReference type="PANTHER" id="PTHR11176:SF57">
    <property type="entry name" value="PROTEIN BOULE"/>
    <property type="match status" value="1"/>
</dbReference>
<keyword evidence="7 8" id="KW-0694">RNA-binding</keyword>
<keyword evidence="4" id="KW-0221">Differentiation</keyword>
<dbReference type="OrthoDB" id="762982at2759"/>
<dbReference type="GO" id="GO:0005737">
    <property type="term" value="C:cytoplasm"/>
    <property type="evidence" value="ECO:0007669"/>
    <property type="project" value="UniProtKB-SubCell"/>
</dbReference>
<evidence type="ECO:0000256" key="2">
    <source>
        <dbReference type="ARBA" id="ARBA00022473"/>
    </source>
</evidence>
<keyword evidence="3" id="KW-0963">Cytoplasm</keyword>
<dbReference type="SMART" id="SM00360">
    <property type="entry name" value="RRM"/>
    <property type="match status" value="1"/>
</dbReference>
<feature type="domain" description="RRM" evidence="9">
    <location>
        <begin position="41"/>
        <end position="119"/>
    </location>
</feature>
<dbReference type="InterPro" id="IPR035979">
    <property type="entry name" value="RBD_domain_sf"/>
</dbReference>
<dbReference type="EMBL" id="CAJPWZ010002070">
    <property type="protein sequence ID" value="CAG2230554.1"/>
    <property type="molecule type" value="Genomic_DNA"/>
</dbReference>
<dbReference type="PANTHER" id="PTHR11176">
    <property type="entry name" value="BOULE-RELATED"/>
    <property type="match status" value="1"/>
</dbReference>
<comment type="caution">
    <text evidence="10">The sequence shown here is derived from an EMBL/GenBank/DDBJ whole genome shotgun (WGS) entry which is preliminary data.</text>
</comment>
<sequence>MDAIIGTTGNSTSADISPCITPSTTPLSGTHAPKYGTVIPNRIFVGGIAANTTEDELKNFFCAYGAVKDSKIIADRAGVSKGYGFITFENQEDADRIIKNESENLVFRDRKLNIGPAIRKQVSLEQEAVIIPRAYDPTLPAGSVMYSNGIPYTYQNGLAIFQPPTEGGYPIPQPQVQSQAAAAYSTLMLPQASPQAYYISPQYAYQPVTPQWQTANSQWRWAPQSPTQAMTGSPAYYYTTMQTASPEQLMYAHQQPQLTLPTGEVSDPGTALIDASSMEGSLVPVCPADLPRTYVSDVPVDQPVSTTVPVYPSSVCSSTLPSKSTTTVPSVAPYTKKTVTTIPRRTFSSPTILVKHGHKVQRVMMPAKPVANTGAIPLYRPVEMGAGDASDACAQYSYLATSPPPEFK</sequence>
<dbReference type="GO" id="GO:0070935">
    <property type="term" value="P:3'-UTR-mediated mRNA stabilization"/>
    <property type="evidence" value="ECO:0007669"/>
    <property type="project" value="TreeGrafter"/>
</dbReference>
<evidence type="ECO:0000259" key="9">
    <source>
        <dbReference type="PROSITE" id="PS50102"/>
    </source>
</evidence>
<dbReference type="AlphaFoldDB" id="A0A8S3TJP8"/>
<dbReference type="GO" id="GO:0030154">
    <property type="term" value="P:cell differentiation"/>
    <property type="evidence" value="ECO:0007669"/>
    <property type="project" value="UniProtKB-KW"/>
</dbReference>
<dbReference type="InterPro" id="IPR000504">
    <property type="entry name" value="RRM_dom"/>
</dbReference>
<dbReference type="InterPro" id="IPR012677">
    <property type="entry name" value="Nucleotide-bd_a/b_plait_sf"/>
</dbReference>
<dbReference type="InterPro" id="IPR034988">
    <property type="entry name" value="DAZ_BOULE_RRM"/>
</dbReference>
<dbReference type="GO" id="GO:0045948">
    <property type="term" value="P:positive regulation of translational initiation"/>
    <property type="evidence" value="ECO:0007669"/>
    <property type="project" value="TreeGrafter"/>
</dbReference>
<dbReference type="CDD" id="cd12412">
    <property type="entry name" value="RRM_DAZL_BOULE"/>
    <property type="match status" value="1"/>
</dbReference>
<evidence type="ECO:0000256" key="3">
    <source>
        <dbReference type="ARBA" id="ARBA00022490"/>
    </source>
</evidence>
<evidence type="ECO:0000313" key="10">
    <source>
        <dbReference type="EMBL" id="CAG2230554.1"/>
    </source>
</evidence>
<name>A0A8S3TJP8_MYTED</name>
<evidence type="ECO:0000256" key="7">
    <source>
        <dbReference type="ARBA" id="ARBA00022884"/>
    </source>
</evidence>
<comment type="subcellular location">
    <subcellularLocation>
        <location evidence="1">Cytoplasm</location>
    </subcellularLocation>
</comment>
<dbReference type="Proteomes" id="UP000683360">
    <property type="component" value="Unassembled WGS sequence"/>
</dbReference>
<accession>A0A8S3TJP8</accession>
<dbReference type="GO" id="GO:0003730">
    <property type="term" value="F:mRNA 3'-UTR binding"/>
    <property type="evidence" value="ECO:0007669"/>
    <property type="project" value="TreeGrafter"/>
</dbReference>
<evidence type="ECO:0000256" key="4">
    <source>
        <dbReference type="ARBA" id="ARBA00022782"/>
    </source>
</evidence>
<evidence type="ECO:0000256" key="5">
    <source>
        <dbReference type="ARBA" id="ARBA00022845"/>
    </source>
</evidence>
<dbReference type="PROSITE" id="PS50102">
    <property type="entry name" value="RRM"/>
    <property type="match status" value="1"/>
</dbReference>
<evidence type="ECO:0000313" key="11">
    <source>
        <dbReference type="Proteomes" id="UP000683360"/>
    </source>
</evidence>
<keyword evidence="2" id="KW-0217">Developmental protein</keyword>
<dbReference type="GO" id="GO:0007283">
    <property type="term" value="P:spermatogenesis"/>
    <property type="evidence" value="ECO:0007669"/>
    <property type="project" value="UniProtKB-KW"/>
</dbReference>
<dbReference type="GO" id="GO:0051321">
    <property type="term" value="P:meiotic cell cycle"/>
    <property type="evidence" value="ECO:0007669"/>
    <property type="project" value="UniProtKB-ARBA"/>
</dbReference>
<protein>
    <submittedName>
        <fullName evidence="10">Protein boule,Protein boule-like</fullName>
    </submittedName>
</protein>
<evidence type="ECO:0000256" key="1">
    <source>
        <dbReference type="ARBA" id="ARBA00004496"/>
    </source>
</evidence>
<reference evidence="10" key="1">
    <citation type="submission" date="2021-03" db="EMBL/GenBank/DDBJ databases">
        <authorList>
            <person name="Bekaert M."/>
        </authorList>
    </citation>
    <scope>NUCLEOTIDE SEQUENCE</scope>
</reference>
<keyword evidence="6" id="KW-0744">Spermatogenesis</keyword>